<evidence type="ECO:0000256" key="4">
    <source>
        <dbReference type="ARBA" id="ARBA00022714"/>
    </source>
</evidence>
<reference evidence="13 14" key="1">
    <citation type="submission" date="2023-07" db="EMBL/GenBank/DDBJ databases">
        <title>Genomic Encyclopedia of Type Strains, Phase IV (KMG-IV): sequencing the most valuable type-strain genomes for metagenomic binning, comparative biology and taxonomic classification.</title>
        <authorList>
            <person name="Goeker M."/>
        </authorList>
    </citation>
    <scope>NUCLEOTIDE SEQUENCE [LARGE SCALE GENOMIC DNA]</scope>
    <source>
        <strain evidence="13 14">DSM 12751</strain>
    </source>
</reference>
<keyword evidence="7 11" id="KW-0665">Pyrimidine biosynthesis</keyword>
<dbReference type="Gene3D" id="3.40.50.80">
    <property type="entry name" value="Nucleotide-binding domain of ferredoxin-NADP reductase (FNR) module"/>
    <property type="match status" value="1"/>
</dbReference>
<dbReference type="InterPro" id="IPR019480">
    <property type="entry name" value="Dihydroorotate_DH_Fe-S-bd"/>
</dbReference>
<evidence type="ECO:0000313" key="14">
    <source>
        <dbReference type="Proteomes" id="UP001235840"/>
    </source>
</evidence>
<feature type="binding site" evidence="11">
    <location>
        <position position="229"/>
    </location>
    <ligand>
        <name>[2Fe-2S] cluster</name>
        <dbReference type="ChEBI" id="CHEBI:190135"/>
    </ligand>
</feature>
<feature type="binding site" evidence="11">
    <location>
        <begin position="78"/>
        <end position="79"/>
    </location>
    <ligand>
        <name>FAD</name>
        <dbReference type="ChEBI" id="CHEBI:57692"/>
    </ligand>
</feature>
<evidence type="ECO:0000256" key="1">
    <source>
        <dbReference type="ARBA" id="ARBA00006422"/>
    </source>
</evidence>
<feature type="domain" description="FAD-binding FR-type" evidence="12">
    <location>
        <begin position="3"/>
        <end position="103"/>
    </location>
</feature>
<keyword evidence="8 11" id="KW-0249">Electron transport</keyword>
<dbReference type="PROSITE" id="PS51384">
    <property type="entry name" value="FAD_FR"/>
    <property type="match status" value="1"/>
</dbReference>
<dbReference type="EMBL" id="JAUSTY010000005">
    <property type="protein sequence ID" value="MDQ0165568.1"/>
    <property type="molecule type" value="Genomic_DNA"/>
</dbReference>
<accession>A0ABT9VX52</accession>
<evidence type="ECO:0000256" key="8">
    <source>
        <dbReference type="ARBA" id="ARBA00022982"/>
    </source>
</evidence>
<comment type="function">
    <text evidence="11">Responsible for channeling the electrons from the oxidation of dihydroorotate from the FMN redox center in the PyrD type B subunit to the ultimate electron acceptor NAD(+).</text>
</comment>
<keyword evidence="4 11" id="KW-0001">2Fe-2S</keyword>
<evidence type="ECO:0000256" key="10">
    <source>
        <dbReference type="ARBA" id="ARBA00023014"/>
    </source>
</evidence>
<dbReference type="Gene3D" id="2.10.240.10">
    <property type="entry name" value="Dihydroorotate dehydrogenase, electron transfer subunit"/>
    <property type="match status" value="1"/>
</dbReference>
<proteinExistence type="inferred from homology"/>
<evidence type="ECO:0000256" key="3">
    <source>
        <dbReference type="ARBA" id="ARBA00022630"/>
    </source>
</evidence>
<feature type="binding site" evidence="11">
    <location>
        <begin position="54"/>
        <end position="57"/>
    </location>
    <ligand>
        <name>FAD</name>
        <dbReference type="ChEBI" id="CHEBI:57692"/>
    </ligand>
</feature>
<dbReference type="SUPFAM" id="SSF52343">
    <property type="entry name" value="Ferredoxin reductase-like, C-terminal NADP-linked domain"/>
    <property type="match status" value="1"/>
</dbReference>
<dbReference type="HAMAP" id="MF_01211">
    <property type="entry name" value="DHODB_Fe_S_bind"/>
    <property type="match status" value="1"/>
</dbReference>
<dbReference type="NCBIfam" id="NF000797">
    <property type="entry name" value="PRK00054.1-2"/>
    <property type="match status" value="1"/>
</dbReference>
<dbReference type="PIRSF" id="PIRSF006816">
    <property type="entry name" value="Cyc3_hyd_g"/>
    <property type="match status" value="1"/>
</dbReference>
<keyword evidence="5 11" id="KW-0479">Metal-binding</keyword>
<comment type="cofactor">
    <cofactor evidence="11">
        <name>FAD</name>
        <dbReference type="ChEBI" id="CHEBI:57692"/>
    </cofactor>
    <text evidence="11">Binds 1 FAD per subunit.</text>
</comment>
<dbReference type="NCBIfam" id="NF000799">
    <property type="entry name" value="PRK00054.1-4"/>
    <property type="match status" value="1"/>
</dbReference>
<evidence type="ECO:0000313" key="13">
    <source>
        <dbReference type="EMBL" id="MDQ0165568.1"/>
    </source>
</evidence>
<evidence type="ECO:0000256" key="6">
    <source>
        <dbReference type="ARBA" id="ARBA00022827"/>
    </source>
</evidence>
<name>A0ABT9VX52_9BACI</name>
<gene>
    <name evidence="11" type="primary">pyrK</name>
    <name evidence="13" type="ORF">J2S11_001469</name>
</gene>
<comment type="pathway">
    <text evidence="11">Pyrimidine metabolism; UMP biosynthesis via de novo pathway; orotate from (S)-dihydroorotate (NAD(+) route): step 1/1.</text>
</comment>
<dbReference type="InterPro" id="IPR037117">
    <property type="entry name" value="Dihydroorotate_DH_ele_sf"/>
</dbReference>
<dbReference type="CDD" id="cd06218">
    <property type="entry name" value="DHOD_e_trans"/>
    <property type="match status" value="1"/>
</dbReference>
<dbReference type="PANTHER" id="PTHR43513">
    <property type="entry name" value="DIHYDROOROTATE DEHYDROGENASE B (NAD(+)), ELECTRON TRANSFER SUBUNIT"/>
    <property type="match status" value="1"/>
</dbReference>
<dbReference type="Pfam" id="PF10418">
    <property type="entry name" value="DHODB_Fe-S_bind"/>
    <property type="match status" value="1"/>
</dbReference>
<comment type="subunit">
    <text evidence="11">Heterotetramer of 2 PyrK and 2 PyrD type B subunits.</text>
</comment>
<evidence type="ECO:0000256" key="7">
    <source>
        <dbReference type="ARBA" id="ARBA00022975"/>
    </source>
</evidence>
<evidence type="ECO:0000256" key="2">
    <source>
        <dbReference type="ARBA" id="ARBA00022448"/>
    </source>
</evidence>
<dbReference type="PRINTS" id="PR00409">
    <property type="entry name" value="PHDIOXRDTASE"/>
</dbReference>
<keyword evidence="6 11" id="KW-0274">FAD</keyword>
<keyword evidence="14" id="KW-1185">Reference proteome</keyword>
<dbReference type="InterPro" id="IPR039261">
    <property type="entry name" value="FNR_nucleotide-bd"/>
</dbReference>
<feature type="binding site" evidence="11">
    <location>
        <position position="232"/>
    </location>
    <ligand>
        <name>[2Fe-2S] cluster</name>
        <dbReference type="ChEBI" id="CHEBI:190135"/>
    </ligand>
</feature>
<protein>
    <recommendedName>
        <fullName evidence="11">Dihydroorotate dehydrogenase B (NAD(+)), electron transfer subunit</fullName>
    </recommendedName>
    <alternativeName>
        <fullName evidence="11">Dihydroorotate oxidase B, electron transfer subunit</fullName>
    </alternativeName>
</protein>
<dbReference type="InterPro" id="IPR017927">
    <property type="entry name" value="FAD-bd_FR_type"/>
</dbReference>
<dbReference type="Proteomes" id="UP001235840">
    <property type="component" value="Unassembled WGS sequence"/>
</dbReference>
<keyword evidence="2 11" id="KW-0813">Transport</keyword>
<dbReference type="InterPro" id="IPR023455">
    <property type="entry name" value="Dihydroorotate_DHASE_ETsu"/>
</dbReference>
<keyword evidence="10 11" id="KW-0411">Iron-sulfur</keyword>
<dbReference type="Gene3D" id="2.40.30.10">
    <property type="entry name" value="Translation factors"/>
    <property type="match status" value="1"/>
</dbReference>
<feature type="binding site" evidence="11">
    <location>
        <position position="224"/>
    </location>
    <ligand>
        <name>[2Fe-2S] cluster</name>
        <dbReference type="ChEBI" id="CHEBI:190135"/>
    </ligand>
</feature>
<comment type="cofactor">
    <cofactor evidence="11">
        <name>[2Fe-2S] cluster</name>
        <dbReference type="ChEBI" id="CHEBI:190135"/>
    </cofactor>
    <text evidence="11">Binds 1 [2Fe-2S] cluster per subunit.</text>
</comment>
<keyword evidence="9 11" id="KW-0408">Iron</keyword>
<dbReference type="InterPro" id="IPR050353">
    <property type="entry name" value="PyrK_electron_transfer"/>
</dbReference>
<organism evidence="13 14">
    <name type="scientific">Caldalkalibacillus horti</name>
    <dbReference type="NCBI Taxonomy" id="77523"/>
    <lineage>
        <taxon>Bacteria</taxon>
        <taxon>Bacillati</taxon>
        <taxon>Bacillota</taxon>
        <taxon>Bacilli</taxon>
        <taxon>Bacillales</taxon>
        <taxon>Bacillaceae</taxon>
        <taxon>Caldalkalibacillus</taxon>
    </lineage>
</organism>
<feature type="binding site" evidence="11">
    <location>
        <begin position="71"/>
        <end position="73"/>
    </location>
    <ligand>
        <name>FAD</name>
        <dbReference type="ChEBI" id="CHEBI:57692"/>
    </ligand>
</feature>
<dbReference type="InterPro" id="IPR012165">
    <property type="entry name" value="Cyt_c3_hydrogenase_gsu"/>
</dbReference>
<dbReference type="InterPro" id="IPR017938">
    <property type="entry name" value="Riboflavin_synthase-like_b-brl"/>
</dbReference>
<comment type="caution">
    <text evidence="13">The sequence shown here is derived from an EMBL/GenBank/DDBJ whole genome shotgun (WGS) entry which is preliminary data.</text>
</comment>
<dbReference type="SUPFAM" id="SSF63380">
    <property type="entry name" value="Riboflavin synthase domain-like"/>
    <property type="match status" value="1"/>
</dbReference>
<dbReference type="PANTHER" id="PTHR43513:SF3">
    <property type="entry name" value="DIHYDROOROTATE DEHYDROGENASE B (NAD(+)), ELECTRON TRANSFER SUBUNIT-RELATED"/>
    <property type="match status" value="1"/>
</dbReference>
<evidence type="ECO:0000259" key="12">
    <source>
        <dbReference type="PROSITE" id="PS51384"/>
    </source>
</evidence>
<feature type="binding site" evidence="11">
    <location>
        <position position="247"/>
    </location>
    <ligand>
        <name>[2Fe-2S] cluster</name>
        <dbReference type="ChEBI" id="CHEBI:190135"/>
    </ligand>
</feature>
<evidence type="ECO:0000256" key="9">
    <source>
        <dbReference type="ARBA" id="ARBA00023004"/>
    </source>
</evidence>
<sequence length="260" mass="28587">MFKKKGLLSIVENREIAEHIFTMKLEGELVNELDQPGQFVHLRVGQGFDHLLRRPISICDVDHEKQQLTIIYRAEGAGTVAFSKQAVGEQVDVLGPLGQGFPIEERKAGEHVVLVGGGVGVPPLYYLSKRLKSKGVIVSHVLGFSHAGAVFLADEFAKLGDTYITTIDGSFGEQGLVTDVLDRWNITEWNALYSCGPLPMLRALSQRFEQHEAAYISLEERMGCGIGACFACVCHTPESDTSYKKICTHGPVFRVGEVIL</sequence>
<evidence type="ECO:0000256" key="11">
    <source>
        <dbReference type="HAMAP-Rule" id="MF_01211"/>
    </source>
</evidence>
<comment type="similarity">
    <text evidence="1 11">Belongs to the PyrK family.</text>
</comment>
<evidence type="ECO:0000256" key="5">
    <source>
        <dbReference type="ARBA" id="ARBA00022723"/>
    </source>
</evidence>
<keyword evidence="3 11" id="KW-0285">Flavoprotein</keyword>